<dbReference type="Pfam" id="PF00534">
    <property type="entry name" value="Glycos_transf_1"/>
    <property type="match status" value="1"/>
</dbReference>
<dbReference type="AlphaFoldDB" id="A0A7C1H686"/>
<feature type="domain" description="Glycosyltransferase subfamily 4-like N-terminal" evidence="2">
    <location>
        <begin position="72"/>
        <end position="171"/>
    </location>
</feature>
<dbReference type="EMBL" id="DSBT01000173">
    <property type="protein sequence ID" value="HDP77746.1"/>
    <property type="molecule type" value="Genomic_DNA"/>
</dbReference>
<dbReference type="InterPro" id="IPR008928">
    <property type="entry name" value="6-hairpin_glycosidase_sf"/>
</dbReference>
<comment type="caution">
    <text evidence="3">The sequence shown here is derived from an EMBL/GenBank/DDBJ whole genome shotgun (WGS) entry which is preliminary data.</text>
</comment>
<evidence type="ECO:0000259" key="1">
    <source>
        <dbReference type="Pfam" id="PF00534"/>
    </source>
</evidence>
<dbReference type="Pfam" id="PF13439">
    <property type="entry name" value="Glyco_transf_4"/>
    <property type="match status" value="1"/>
</dbReference>
<sequence length="768" mass="88233">MDKIRRMAIVSDYIPRRCGIAQYTHDLYKAMKLQTPKTDVQIVAVNDTKDGYSYPEEVCFEISEEMQEEYERAADYLHVNNMDVVSLQHEFGIYGGASGSHILPFLKSICIPVVTTLHTILQNPNVEQKHILQKIGMASTFVVTMTEKGRDMLRDVYEIEEDKIEVIPHGIPDMPFVDPNFYKDQFGVEGKYVILTFGLLSPNKGIENMIKALPKIIKEVPNTVYIVLGATHPHLIRDSGESYRLELTRLVERLGVKDNVIFYNRFVSDEELREFLGMADVYVTPYLNETQITSGTLSYAFGCGKAVVSTPYWHAVELLADNKGLLVPFQDSRAMADAVVNLLKNESERHAMRKRAYLMGREMTWAQVGGRYVELFERARRSTLGKVSTRYFTVRTLADSPRRLPELKLDHLKRLTDETGLIQHAKYSIPNRFEGYCTDDNARALILMEILKELGVRNEDLTNIEYRYAAFLNHAFEPTTKVFRNFYSYDRQWIDEQISADCQGRAVWAMGTVIGRSEDEELVSWAVEIFNAVLPVVLEYPFIRAWAFTARGIYEYVQRFQGDRTIRLAANQLMDRFVDAFRNESRADWKWFEEKLAYENARLSEATILLSILTERQEALDIGLESLRWLDDIQRSEQNNFRPIGNRGFFHRGGTPAYYDQQPVEAAAMVSASIAAYIASEDDRWRENAHRSFEWFLGRNDLSTPLYDPKTGGCFDGLMVDRVNRNMGGESTLSFLLSLAEMKLLENRLAAYESAEKPAMRDKKLLTA</sequence>
<protein>
    <submittedName>
        <fullName evidence="3">Glycosyltransferase</fullName>
    </submittedName>
</protein>
<gene>
    <name evidence="3" type="ORF">ENN47_06115</name>
</gene>
<dbReference type="Gene3D" id="3.40.50.2000">
    <property type="entry name" value="Glycogen Phosphorylase B"/>
    <property type="match status" value="2"/>
</dbReference>
<name>A0A7C1H686_9BACT</name>
<accession>A0A7C1H686</accession>
<dbReference type="InterPro" id="IPR001296">
    <property type="entry name" value="Glyco_trans_1"/>
</dbReference>
<reference evidence="3" key="1">
    <citation type="journal article" date="2020" name="mSystems">
        <title>Genome- and Community-Level Interaction Insights into Carbon Utilization and Element Cycling Functions of Hydrothermarchaeota in Hydrothermal Sediment.</title>
        <authorList>
            <person name="Zhou Z."/>
            <person name="Liu Y."/>
            <person name="Xu W."/>
            <person name="Pan J."/>
            <person name="Luo Z.H."/>
            <person name="Li M."/>
        </authorList>
    </citation>
    <scope>NUCLEOTIDE SEQUENCE [LARGE SCALE GENOMIC DNA]</scope>
    <source>
        <strain evidence="3">SpSt-1179</strain>
    </source>
</reference>
<dbReference type="PANTHER" id="PTHR12526">
    <property type="entry name" value="GLYCOSYLTRANSFERASE"/>
    <property type="match status" value="1"/>
</dbReference>
<dbReference type="InterPro" id="IPR028098">
    <property type="entry name" value="Glyco_trans_4-like_N"/>
</dbReference>
<dbReference type="GO" id="GO:0016757">
    <property type="term" value="F:glycosyltransferase activity"/>
    <property type="evidence" value="ECO:0007669"/>
    <property type="project" value="InterPro"/>
</dbReference>
<proteinExistence type="predicted"/>
<dbReference type="SUPFAM" id="SSF53756">
    <property type="entry name" value="UDP-Glycosyltransferase/glycogen phosphorylase"/>
    <property type="match status" value="1"/>
</dbReference>
<dbReference type="SUPFAM" id="SSF48208">
    <property type="entry name" value="Six-hairpin glycosidases"/>
    <property type="match status" value="1"/>
</dbReference>
<organism evidence="3">
    <name type="scientific">Mesotoga infera</name>
    <dbReference type="NCBI Taxonomy" id="1236046"/>
    <lineage>
        <taxon>Bacteria</taxon>
        <taxon>Thermotogati</taxon>
        <taxon>Thermotogota</taxon>
        <taxon>Thermotogae</taxon>
        <taxon>Kosmotogales</taxon>
        <taxon>Kosmotogaceae</taxon>
        <taxon>Mesotoga</taxon>
    </lineage>
</organism>
<feature type="domain" description="Glycosyl transferase family 1" evidence="1">
    <location>
        <begin position="187"/>
        <end position="357"/>
    </location>
</feature>
<dbReference type="GO" id="GO:0005975">
    <property type="term" value="P:carbohydrate metabolic process"/>
    <property type="evidence" value="ECO:0007669"/>
    <property type="project" value="InterPro"/>
</dbReference>
<dbReference type="PANTHER" id="PTHR12526:SF572">
    <property type="entry name" value="BLL5144 PROTEIN"/>
    <property type="match status" value="1"/>
</dbReference>
<evidence type="ECO:0000313" key="3">
    <source>
        <dbReference type="EMBL" id="HDP77746.1"/>
    </source>
</evidence>
<dbReference type="CDD" id="cd03822">
    <property type="entry name" value="GT4_mannosyltransferase-like"/>
    <property type="match status" value="1"/>
</dbReference>
<dbReference type="Proteomes" id="UP000886198">
    <property type="component" value="Unassembled WGS sequence"/>
</dbReference>
<evidence type="ECO:0000259" key="2">
    <source>
        <dbReference type="Pfam" id="PF13439"/>
    </source>
</evidence>